<sequence>MIEMENINLIKDIANDIETIKKALSSIQTKRWLTTNELADYLGYSRDRIYKFKSLSFIENLHFYKKEGKILFDKIAIDDWVICKEKTNETNQSQKQIVDNILSSIKKA</sequence>
<reference evidence="1 2" key="1">
    <citation type="journal article" date="2010" name="Stand. Genomic Sci.">
        <title>Complete genome sequence of Arcobacter nitrofigilis type strain (CI).</title>
        <authorList>
            <person name="Pati A."/>
            <person name="Gronow S."/>
            <person name="Lapidus A."/>
            <person name="Copeland A."/>
            <person name="Glavina Del Rio T."/>
            <person name="Nolan M."/>
            <person name="Lucas S."/>
            <person name="Tice H."/>
            <person name="Cheng J.F."/>
            <person name="Han C."/>
            <person name="Chertkov O."/>
            <person name="Bruce D."/>
            <person name="Tapia R."/>
            <person name="Goodwin L."/>
            <person name="Pitluck S."/>
            <person name="Liolios K."/>
            <person name="Ivanova N."/>
            <person name="Mavromatis K."/>
            <person name="Chen A."/>
            <person name="Palaniappan K."/>
            <person name="Land M."/>
            <person name="Hauser L."/>
            <person name="Chang Y.J."/>
            <person name="Jeffries C.D."/>
            <person name="Detter J.C."/>
            <person name="Rohde M."/>
            <person name="Goker M."/>
            <person name="Bristow J."/>
            <person name="Eisen J.A."/>
            <person name="Markowitz V."/>
            <person name="Hugenholtz P."/>
            <person name="Klenk H.P."/>
            <person name="Kyrpides N.C."/>
        </authorList>
    </citation>
    <scope>NUCLEOTIDE SEQUENCE [LARGE SCALE GENOMIC DNA]</scope>
    <source>
        <strain evidence="2">ATCC 33309 / DSM 7299 / CCUG 15893 / LMG 7604 / NCTC 12251 / CI</strain>
    </source>
</reference>
<dbReference type="AlphaFoldDB" id="D5V375"/>
<organism evidence="1 2">
    <name type="scientific">Arcobacter nitrofigilis (strain ATCC 33309 / DSM 7299 / CCUG 15893 / LMG 7604 / NCTC 12251 / CI)</name>
    <name type="common">Campylobacter nitrofigilis</name>
    <dbReference type="NCBI Taxonomy" id="572480"/>
    <lineage>
        <taxon>Bacteria</taxon>
        <taxon>Pseudomonadati</taxon>
        <taxon>Campylobacterota</taxon>
        <taxon>Epsilonproteobacteria</taxon>
        <taxon>Campylobacterales</taxon>
        <taxon>Arcobacteraceae</taxon>
        <taxon>Arcobacter</taxon>
    </lineage>
</organism>
<name>D5V375_ARCNC</name>
<protein>
    <submittedName>
        <fullName evidence="1">Uncharacterized protein</fullName>
    </submittedName>
</protein>
<keyword evidence="2" id="KW-1185">Reference proteome</keyword>
<dbReference type="EMBL" id="CP001999">
    <property type="protein sequence ID" value="ADG92657.1"/>
    <property type="molecule type" value="Genomic_DNA"/>
</dbReference>
<dbReference type="Proteomes" id="UP000000939">
    <property type="component" value="Chromosome"/>
</dbReference>
<proteinExistence type="predicted"/>
<dbReference type="HOGENOM" id="CLU_2221859_0_0_7"/>
<evidence type="ECO:0000313" key="1">
    <source>
        <dbReference type="EMBL" id="ADG92657.1"/>
    </source>
</evidence>
<gene>
    <name evidence="1" type="ordered locus">Arnit_0994</name>
</gene>
<dbReference type="eggNOG" id="ENOG5032NEC">
    <property type="taxonomic scope" value="Bacteria"/>
</dbReference>
<dbReference type="InterPro" id="IPR009061">
    <property type="entry name" value="DNA-bd_dom_put_sf"/>
</dbReference>
<accession>D5V375</accession>
<dbReference type="KEGG" id="ant:Arnit_0994"/>
<dbReference type="STRING" id="572480.Arnit_0994"/>
<dbReference type="RefSeq" id="WP_013134802.1">
    <property type="nucleotide sequence ID" value="NC_014166.1"/>
</dbReference>
<evidence type="ECO:0000313" key="2">
    <source>
        <dbReference type="Proteomes" id="UP000000939"/>
    </source>
</evidence>
<dbReference type="SUPFAM" id="SSF46955">
    <property type="entry name" value="Putative DNA-binding domain"/>
    <property type="match status" value="1"/>
</dbReference>